<comment type="caution">
    <text evidence="1">The sequence shown here is derived from an EMBL/GenBank/DDBJ whole genome shotgun (WGS) entry which is preliminary data.</text>
</comment>
<dbReference type="Proteomes" id="UP000011777">
    <property type="component" value="Unassembled WGS sequence"/>
</dbReference>
<dbReference type="AlphaFoldDB" id="M3HQ85"/>
<sequence>MISSSPSSSPDINFLKNIDELTYSDLIMATTTNTIYKISKNQALVYLNNKWIHFQVNTPPQTVIKYVPISNCLNQQYGDGGAIEFETTTIFGMINTFDLTLTLSVIFYYEKFSHTWELVKMLTLRNIYYCNVPRGNIGQIWVSLYLEEFSRIEYRVVEDDKFYKEIKKKKKKRKKKWLRRKLSFGKWKDIGRVLLLNGNKSPIIHCNTGASLDEGQLDCSSKALLKNKDFQVL</sequence>
<dbReference type="EMBL" id="AOGT01000573">
    <property type="protein sequence ID" value="EMG49617.1"/>
    <property type="molecule type" value="Genomic_DNA"/>
</dbReference>
<protein>
    <submittedName>
        <fullName evidence="1">Uncharacterized protein</fullName>
    </submittedName>
</protein>
<organism evidence="1 2">
    <name type="scientific">Candida maltosa (strain Xu316)</name>
    <name type="common">Yeast</name>
    <dbReference type="NCBI Taxonomy" id="1245528"/>
    <lineage>
        <taxon>Eukaryota</taxon>
        <taxon>Fungi</taxon>
        <taxon>Dikarya</taxon>
        <taxon>Ascomycota</taxon>
        <taxon>Saccharomycotina</taxon>
        <taxon>Pichiomycetes</taxon>
        <taxon>Debaryomycetaceae</taxon>
        <taxon>Candida/Lodderomyces clade</taxon>
        <taxon>Candida</taxon>
    </lineage>
</organism>
<dbReference type="OrthoDB" id="4022836at2759"/>
<gene>
    <name evidence="1" type="ORF">G210_5576</name>
</gene>
<reference evidence="1 2" key="1">
    <citation type="submission" date="2013-02" db="EMBL/GenBank/DDBJ databases">
        <title>Genome sequence of Candida maltosa Xu316, a potential industrial strain for xylitol and ethanol production.</title>
        <authorList>
            <person name="Yu J."/>
            <person name="Wang Q."/>
            <person name="Geng X."/>
            <person name="Bao W."/>
            <person name="He P."/>
            <person name="Cai J."/>
        </authorList>
    </citation>
    <scope>NUCLEOTIDE SEQUENCE [LARGE SCALE GENOMIC DNA]</scope>
    <source>
        <strain evidence="2">Xu316</strain>
    </source>
</reference>
<dbReference type="eggNOG" id="ENOG502RQBI">
    <property type="taxonomic scope" value="Eukaryota"/>
</dbReference>
<accession>M3HQ85</accession>
<evidence type="ECO:0000313" key="1">
    <source>
        <dbReference type="EMBL" id="EMG49617.1"/>
    </source>
</evidence>
<keyword evidence="2" id="KW-1185">Reference proteome</keyword>
<dbReference type="HOGENOM" id="CLU_973171_0_0_1"/>
<dbReference type="OMA" id="WKEISKM"/>
<evidence type="ECO:0000313" key="2">
    <source>
        <dbReference type="Proteomes" id="UP000011777"/>
    </source>
</evidence>
<proteinExistence type="predicted"/>
<name>M3HQ85_CANMX</name>